<dbReference type="GO" id="GO:0003700">
    <property type="term" value="F:DNA-binding transcription factor activity"/>
    <property type="evidence" value="ECO:0007669"/>
    <property type="project" value="UniProtKB-UniRule"/>
</dbReference>
<protein>
    <recommendedName>
        <fullName evidence="7">HTH-type transcriptional regulator BetI</fullName>
    </recommendedName>
</protein>
<dbReference type="PROSITE" id="PS01081">
    <property type="entry name" value="HTH_TETR_1"/>
    <property type="match status" value="1"/>
</dbReference>
<evidence type="ECO:0000256" key="1">
    <source>
        <dbReference type="ARBA" id="ARBA00004719"/>
    </source>
</evidence>
<keyword evidence="3 7" id="KW-0805">Transcription regulation</keyword>
<sequence>MSVEPKRRAQLVEATIHEIGENGSLDVTVGKIAKRAGVSAALAFHYFGDKDRLFLAAMRHVLAVYAAEVRGALLVSEGPRERLEGILRASFSSCNFRAEVISAWLNFYVLARRNDEARRLLSVYHRRLRSNLVHDLRPLAGESAGGIADRIGAVIDGLYLRYASNPGDMTGQTATEHALSTLANELGALA</sequence>
<evidence type="ECO:0000313" key="10">
    <source>
        <dbReference type="EMBL" id="SIN78388.1"/>
    </source>
</evidence>
<dbReference type="GO" id="GO:0000976">
    <property type="term" value="F:transcription cis-regulatory region binding"/>
    <property type="evidence" value="ECO:0007669"/>
    <property type="project" value="TreeGrafter"/>
</dbReference>
<dbReference type="AlphaFoldDB" id="A0A1N6E5T2"/>
<dbReference type="PROSITE" id="PS50977">
    <property type="entry name" value="HTH_TETR_2"/>
    <property type="match status" value="1"/>
</dbReference>
<evidence type="ECO:0000256" key="5">
    <source>
        <dbReference type="ARBA" id="ARBA00023163"/>
    </source>
</evidence>
<dbReference type="PANTHER" id="PTHR30055:SF234">
    <property type="entry name" value="HTH-TYPE TRANSCRIPTIONAL REGULATOR BETI"/>
    <property type="match status" value="1"/>
</dbReference>
<comment type="pathway">
    <text evidence="1 7">Amine and polyamine biosynthesis; betaine biosynthesis via choline pathway [regulation].</text>
</comment>
<accession>A0A1N6E5T2</accession>
<keyword evidence="4 7" id="KW-0238">DNA-binding</keyword>
<evidence type="ECO:0000256" key="6">
    <source>
        <dbReference type="ARBA" id="ARBA00024936"/>
    </source>
</evidence>
<reference evidence="11" key="1">
    <citation type="submission" date="2016-11" db="EMBL/GenBank/DDBJ databases">
        <authorList>
            <person name="Varghese N."/>
            <person name="Submissions S."/>
        </authorList>
    </citation>
    <scope>NUCLEOTIDE SEQUENCE [LARGE SCALE GENOMIC DNA]</scope>
    <source>
        <strain evidence="11">DSM 29440</strain>
    </source>
</reference>
<dbReference type="InterPro" id="IPR036271">
    <property type="entry name" value="Tet_transcr_reg_TetR-rel_C_sf"/>
</dbReference>
<dbReference type="PANTHER" id="PTHR30055">
    <property type="entry name" value="HTH-TYPE TRANSCRIPTIONAL REGULATOR RUTR"/>
    <property type="match status" value="1"/>
</dbReference>
<comment type="function">
    <text evidence="7">Repressor involved in choline regulation of the bet genes.</text>
</comment>
<proteinExistence type="inferred from homology"/>
<gene>
    <name evidence="7" type="primary">betI</name>
    <name evidence="10" type="ORF">SAMN05444002_0367</name>
</gene>
<dbReference type="InterPro" id="IPR050109">
    <property type="entry name" value="HTH-type_TetR-like_transc_reg"/>
</dbReference>
<evidence type="ECO:0000256" key="4">
    <source>
        <dbReference type="ARBA" id="ARBA00023125"/>
    </source>
</evidence>
<evidence type="ECO:0000256" key="8">
    <source>
        <dbReference type="PROSITE-ProRule" id="PRU00335"/>
    </source>
</evidence>
<dbReference type="UniPathway" id="UPA00529"/>
<name>A0A1N6E5T2_9RHOB</name>
<dbReference type="EMBL" id="FSRL01000001">
    <property type="protein sequence ID" value="SIN78388.1"/>
    <property type="molecule type" value="Genomic_DNA"/>
</dbReference>
<dbReference type="OrthoDB" id="7618612at2"/>
<feature type="domain" description="HTH tetR-type" evidence="9">
    <location>
        <begin position="5"/>
        <end position="65"/>
    </location>
</feature>
<comment type="function">
    <text evidence="6">Repressor involved in the biosynthesis of the osmoprotectant glycine betaine. It represses transcription of the choline transporter BetT and the genes of BetAB involved in the synthesis of glycine betaine.</text>
</comment>
<evidence type="ECO:0000313" key="11">
    <source>
        <dbReference type="Proteomes" id="UP000184932"/>
    </source>
</evidence>
<evidence type="ECO:0000259" key="9">
    <source>
        <dbReference type="PROSITE" id="PS50977"/>
    </source>
</evidence>
<keyword evidence="11" id="KW-1185">Reference proteome</keyword>
<dbReference type="InterPro" id="IPR009057">
    <property type="entry name" value="Homeodomain-like_sf"/>
</dbReference>
<organism evidence="10 11">
    <name type="scientific">Vannielia litorea</name>
    <dbReference type="NCBI Taxonomy" id="1217970"/>
    <lineage>
        <taxon>Bacteria</taxon>
        <taxon>Pseudomonadati</taxon>
        <taxon>Pseudomonadota</taxon>
        <taxon>Alphaproteobacteria</taxon>
        <taxon>Rhodobacterales</taxon>
        <taxon>Paracoccaceae</taxon>
        <taxon>Vannielia</taxon>
    </lineage>
</organism>
<dbReference type="InterPro" id="IPR023772">
    <property type="entry name" value="DNA-bd_HTH_TetR-type_CS"/>
</dbReference>
<dbReference type="Pfam" id="PF00440">
    <property type="entry name" value="TetR_N"/>
    <property type="match status" value="1"/>
</dbReference>
<dbReference type="HAMAP" id="MF_00768">
    <property type="entry name" value="HTH_type_BetI"/>
    <property type="match status" value="1"/>
</dbReference>
<dbReference type="STRING" id="1217970.SAMN05444002_0367"/>
<dbReference type="SUPFAM" id="SSF48498">
    <property type="entry name" value="Tetracyclin repressor-like, C-terminal domain"/>
    <property type="match status" value="1"/>
</dbReference>
<dbReference type="SUPFAM" id="SSF46689">
    <property type="entry name" value="Homeodomain-like"/>
    <property type="match status" value="1"/>
</dbReference>
<dbReference type="RefSeq" id="WP_074254558.1">
    <property type="nucleotide sequence ID" value="NZ_FSRL01000001.1"/>
</dbReference>
<keyword evidence="2 7" id="KW-0678">Repressor</keyword>
<evidence type="ECO:0000256" key="7">
    <source>
        <dbReference type="HAMAP-Rule" id="MF_00768"/>
    </source>
</evidence>
<evidence type="ECO:0000256" key="2">
    <source>
        <dbReference type="ARBA" id="ARBA00022491"/>
    </source>
</evidence>
<dbReference type="Pfam" id="PF13977">
    <property type="entry name" value="TetR_C_6"/>
    <property type="match status" value="1"/>
</dbReference>
<dbReference type="GO" id="GO:0045892">
    <property type="term" value="P:negative regulation of DNA-templated transcription"/>
    <property type="evidence" value="ECO:0007669"/>
    <property type="project" value="UniProtKB-UniRule"/>
</dbReference>
<dbReference type="GO" id="GO:0019285">
    <property type="term" value="P:glycine betaine biosynthetic process from choline"/>
    <property type="evidence" value="ECO:0007669"/>
    <property type="project" value="UniProtKB-UniRule"/>
</dbReference>
<keyword evidence="5 7" id="KW-0804">Transcription</keyword>
<dbReference type="InterPro" id="IPR039538">
    <property type="entry name" value="BetI_C"/>
</dbReference>
<dbReference type="Gene3D" id="1.10.357.10">
    <property type="entry name" value="Tetracycline Repressor, domain 2"/>
    <property type="match status" value="1"/>
</dbReference>
<dbReference type="InterPro" id="IPR017757">
    <property type="entry name" value="Tscrpt_rep_BetI"/>
</dbReference>
<dbReference type="InterPro" id="IPR001647">
    <property type="entry name" value="HTH_TetR"/>
</dbReference>
<feature type="DNA-binding region" description="H-T-H motif" evidence="7 8">
    <location>
        <begin position="28"/>
        <end position="47"/>
    </location>
</feature>
<dbReference type="NCBIfam" id="NF001978">
    <property type="entry name" value="PRK00767.1"/>
    <property type="match status" value="1"/>
</dbReference>
<evidence type="ECO:0000256" key="3">
    <source>
        <dbReference type="ARBA" id="ARBA00023015"/>
    </source>
</evidence>
<dbReference type="Proteomes" id="UP000184932">
    <property type="component" value="Unassembled WGS sequence"/>
</dbReference>